<dbReference type="Gene3D" id="3.30.2080.10">
    <property type="entry name" value="GH92 mannosidase domain"/>
    <property type="match status" value="1"/>
</dbReference>
<feature type="domain" description="Glycosyl hydrolase family 92" evidence="2">
    <location>
        <begin position="277"/>
        <end position="743"/>
    </location>
</feature>
<evidence type="ECO:0000313" key="4">
    <source>
        <dbReference type="EMBL" id="BBF79957.1"/>
    </source>
</evidence>
<dbReference type="InterPro" id="IPR050883">
    <property type="entry name" value="PNGase"/>
</dbReference>
<dbReference type="EMBL" id="AP018827">
    <property type="protein sequence ID" value="BBF79957.1"/>
    <property type="molecule type" value="Genomic_DNA"/>
</dbReference>
<evidence type="ECO:0000313" key="5">
    <source>
        <dbReference type="Proteomes" id="UP000278756"/>
    </source>
</evidence>
<dbReference type="SUPFAM" id="SSF48208">
    <property type="entry name" value="Six-hairpin glycosidases"/>
    <property type="match status" value="1"/>
</dbReference>
<evidence type="ECO:0000256" key="1">
    <source>
        <dbReference type="SAM" id="SignalP"/>
    </source>
</evidence>
<dbReference type="InterPro" id="IPR041371">
    <property type="entry name" value="GH92_N"/>
</dbReference>
<evidence type="ECO:0000259" key="2">
    <source>
        <dbReference type="Pfam" id="PF07971"/>
    </source>
</evidence>
<dbReference type="PANTHER" id="PTHR12143">
    <property type="entry name" value="PEPTIDE N-GLYCANASE PNGASE -RELATED"/>
    <property type="match status" value="1"/>
</dbReference>
<dbReference type="Gene3D" id="2.70.98.10">
    <property type="match status" value="1"/>
</dbReference>
<keyword evidence="1" id="KW-0732">Signal</keyword>
<sequence>MINRRSLLGAASVASVLPVQSLAAEDDLCAHVDPFIGTGGHGHTYPGATLPFGMVQLSPDTSNNGWDSCSGYHVKDGSIMGFSHTHLSGTGCADMLDCLVTPRTGAVVLNPGEPGKIEGSYRSRYTDEVASPGYYAVTLTDSRVRAELTATLRTGLHRYVFPAGEAGHLLIDWAHGQRNWWEKSPATKLDNTSLRLIGNDTLVGGRQVFMWANGRWIFFALKLSRPFSRAELYQDDAPIGGTEVAGGKLKCALHFDDAGSAPLLVKVGISAVDIDGALKNLETEQPGFDFEGTRRSAHLAWQGELSRIRVDLSDPNDRKVFYTAHYHSLLAPTLFSDVDRRYRGMDNQVHSLKPGEENYSTYSLWDTYRAAHPLYTLTQGPRLPGMIGGLARMGQESPAGAPIWPLQGRETDTMIGYHSAAVLAEACVKGVPGVDYKAAYKVIRKRAFDDDVHGFGLYRQLGYIPADKVDESVSRTLEYAYSDWCASKLAAAVGAHEDARKLRERSRNYRNLFDSYIYFMRGKKADGSWVTPYFPQSLGHDQKRWRDYTETNGWQATFLNQHDLYGYMSLFGGDKAFEAKLDALFNAPSELDHGSLDDISGLVGQYAHGNEPSHHVAYLYAYAGALPKTQSRVRMLMKAMYRAEPNGLEGNEDCGQMSAWYVLSALGLYTVDPVSGVYVFGSPLVNRARLALGNGRHLSIIAEGNGPDKVYVSGVRLNGKAWSRSWISHDTLMRGGELRFLMSATPNPAFGARQADRPPSFV</sequence>
<feature type="chain" id="PRO_5017989752" evidence="1">
    <location>
        <begin position="24"/>
        <end position="762"/>
    </location>
</feature>
<reference evidence="5" key="1">
    <citation type="journal article" date="2017" name="Biotechnol. Biofuels">
        <title>Evaluation of environmental bacterial communities as a factor affecting the growth of duckweed Lemna minor.</title>
        <authorList>
            <person name="Ishizawa H."/>
            <person name="Kuroda M."/>
            <person name="Morikawa M."/>
            <person name="Ike M."/>
        </authorList>
    </citation>
    <scope>NUCLEOTIDE SEQUENCE [LARGE SCALE GENOMIC DNA]</scope>
    <source>
        <strain evidence="5">M6</strain>
    </source>
</reference>
<evidence type="ECO:0000259" key="3">
    <source>
        <dbReference type="Pfam" id="PF17678"/>
    </source>
</evidence>
<dbReference type="GO" id="GO:0030246">
    <property type="term" value="F:carbohydrate binding"/>
    <property type="evidence" value="ECO:0007669"/>
    <property type="project" value="InterPro"/>
</dbReference>
<dbReference type="GO" id="GO:0006516">
    <property type="term" value="P:glycoprotein catabolic process"/>
    <property type="evidence" value="ECO:0007669"/>
    <property type="project" value="TreeGrafter"/>
</dbReference>
<gene>
    <name evidence="4" type="ORF">EM6_0534</name>
</gene>
<dbReference type="InterPro" id="IPR008928">
    <property type="entry name" value="6-hairpin_glycosidase_sf"/>
</dbReference>
<dbReference type="RefSeq" id="WP_126420136.1">
    <property type="nucleotide sequence ID" value="NZ_AP018827.1"/>
</dbReference>
<dbReference type="InterPro" id="IPR005887">
    <property type="entry name" value="GH92_a_mannosidase_put"/>
</dbReference>
<dbReference type="Gene3D" id="1.20.1610.10">
    <property type="entry name" value="alpha-1,2-mannosidases domains"/>
    <property type="match status" value="1"/>
</dbReference>
<name>A0A3G9FZY4_9CAUL</name>
<dbReference type="GO" id="GO:0005975">
    <property type="term" value="P:carbohydrate metabolic process"/>
    <property type="evidence" value="ECO:0007669"/>
    <property type="project" value="InterPro"/>
</dbReference>
<organism evidence="4 5">
    <name type="scientific">Asticcacaulis excentricus</name>
    <dbReference type="NCBI Taxonomy" id="78587"/>
    <lineage>
        <taxon>Bacteria</taxon>
        <taxon>Pseudomonadati</taxon>
        <taxon>Pseudomonadota</taxon>
        <taxon>Alphaproteobacteria</taxon>
        <taxon>Caulobacterales</taxon>
        <taxon>Caulobacteraceae</taxon>
        <taxon>Asticcacaulis</taxon>
    </lineage>
</organism>
<dbReference type="InterPro" id="IPR014718">
    <property type="entry name" value="GH-type_carb-bd"/>
</dbReference>
<dbReference type="Gene3D" id="1.20.1050.60">
    <property type="entry name" value="alpha-1,2-mannosidase"/>
    <property type="match status" value="1"/>
</dbReference>
<reference evidence="5" key="2">
    <citation type="journal article" date="2017" name="Plant Physiol. Biochem.">
        <title>Differential oxidative and antioxidative response of duckweed Lemna minor toward plant growth promoting/inhibiting bacteria.</title>
        <authorList>
            <person name="Ishizawa H."/>
            <person name="Kuroda M."/>
            <person name="Morikawa M."/>
            <person name="Ike M."/>
        </authorList>
    </citation>
    <scope>NUCLEOTIDE SEQUENCE [LARGE SCALE GENOMIC DNA]</scope>
    <source>
        <strain evidence="5">M6</strain>
    </source>
</reference>
<dbReference type="Proteomes" id="UP000278756">
    <property type="component" value="Chromosome 1"/>
</dbReference>
<dbReference type="Pfam" id="PF07971">
    <property type="entry name" value="Glyco_hydro_92"/>
    <property type="match status" value="1"/>
</dbReference>
<dbReference type="GO" id="GO:0000224">
    <property type="term" value="F:peptide-N4-(N-acetyl-beta-glucosaminyl)asparagine amidase activity"/>
    <property type="evidence" value="ECO:0007669"/>
    <property type="project" value="TreeGrafter"/>
</dbReference>
<accession>A0A3G9FZY4</accession>
<dbReference type="Pfam" id="PF17678">
    <property type="entry name" value="Glyco_hydro_92N"/>
    <property type="match status" value="1"/>
</dbReference>
<dbReference type="FunFam" id="3.30.2080.10:FF:000001">
    <property type="entry name" value="Alpha-1,2-mannosidase subfamily"/>
    <property type="match status" value="1"/>
</dbReference>
<dbReference type="AlphaFoldDB" id="A0A3G9FZY4"/>
<dbReference type="GO" id="GO:0005829">
    <property type="term" value="C:cytosol"/>
    <property type="evidence" value="ECO:0007669"/>
    <property type="project" value="TreeGrafter"/>
</dbReference>
<dbReference type="PANTHER" id="PTHR12143:SF39">
    <property type="entry name" value="SECRETED PROTEIN"/>
    <property type="match status" value="1"/>
</dbReference>
<feature type="signal peptide" evidence="1">
    <location>
        <begin position="1"/>
        <end position="23"/>
    </location>
</feature>
<dbReference type="NCBIfam" id="TIGR01180">
    <property type="entry name" value="aman2_put"/>
    <property type="match status" value="1"/>
</dbReference>
<feature type="domain" description="Glycosyl hydrolase family 92 N-terminal" evidence="3">
    <location>
        <begin position="31"/>
        <end position="270"/>
    </location>
</feature>
<proteinExistence type="predicted"/>
<dbReference type="InterPro" id="IPR012939">
    <property type="entry name" value="Glyco_hydro_92"/>
</dbReference>
<protein>
    <submittedName>
        <fullName evidence="4">Alpha-1,2-mannosidase</fullName>
    </submittedName>
</protein>
<dbReference type="OrthoDB" id="9804511at2"/>